<gene>
    <name evidence="2" type="ORF">mMyoMyo1_008752</name>
</gene>
<keyword evidence="3" id="KW-1185">Reference proteome</keyword>
<evidence type="ECO:0000313" key="3">
    <source>
        <dbReference type="Proteomes" id="UP000527355"/>
    </source>
</evidence>
<reference evidence="2 3" key="1">
    <citation type="journal article" date="2020" name="Nature">
        <title>Six reference-quality genomes reveal evolution of bat adaptations.</title>
        <authorList>
            <person name="Jebb D."/>
            <person name="Huang Z."/>
            <person name="Pippel M."/>
            <person name="Hughes G.M."/>
            <person name="Lavrichenko K."/>
            <person name="Devanna P."/>
            <person name="Winkler S."/>
            <person name="Jermiin L.S."/>
            <person name="Skirmuntt E.C."/>
            <person name="Katzourakis A."/>
            <person name="Burkitt-Gray L."/>
            <person name="Ray D.A."/>
            <person name="Sullivan K.A.M."/>
            <person name="Roscito J.G."/>
            <person name="Kirilenko B.M."/>
            <person name="Davalos L.M."/>
            <person name="Corthals A.P."/>
            <person name="Power M.L."/>
            <person name="Jones G."/>
            <person name="Ransome R.D."/>
            <person name="Dechmann D.K.N."/>
            <person name="Locatelli A.G."/>
            <person name="Puechmaille S.J."/>
            <person name="Fedrigo O."/>
            <person name="Jarvis E.D."/>
            <person name="Hiller M."/>
            <person name="Vernes S.C."/>
            <person name="Myers E.W."/>
            <person name="Teeling E.C."/>
        </authorList>
    </citation>
    <scope>NUCLEOTIDE SEQUENCE [LARGE SCALE GENOMIC DNA]</scope>
    <source>
        <strain evidence="2">MMyoMyo1</strain>
        <tissue evidence="2">Flight muscle</tissue>
    </source>
</reference>
<feature type="region of interest" description="Disordered" evidence="1">
    <location>
        <begin position="1"/>
        <end position="95"/>
    </location>
</feature>
<dbReference type="EMBL" id="JABWUV010000013">
    <property type="protein sequence ID" value="KAF6310694.1"/>
    <property type="molecule type" value="Genomic_DNA"/>
</dbReference>
<evidence type="ECO:0000313" key="2">
    <source>
        <dbReference type="EMBL" id="KAF6310694.1"/>
    </source>
</evidence>
<evidence type="ECO:0000256" key="1">
    <source>
        <dbReference type="SAM" id="MobiDB-lite"/>
    </source>
</evidence>
<comment type="caution">
    <text evidence="2">The sequence shown here is derived from an EMBL/GenBank/DDBJ whole genome shotgun (WGS) entry which is preliminary data.</text>
</comment>
<protein>
    <submittedName>
        <fullName evidence="2">Uncharacterized protein</fullName>
    </submittedName>
</protein>
<proteinExistence type="predicted"/>
<dbReference type="AlphaFoldDB" id="A0A7J7UCX7"/>
<accession>A0A7J7UCX7</accession>
<organism evidence="2 3">
    <name type="scientific">Myotis myotis</name>
    <name type="common">Greater mouse-eared bat</name>
    <name type="synonym">Vespertilio myotis</name>
    <dbReference type="NCBI Taxonomy" id="51298"/>
    <lineage>
        <taxon>Eukaryota</taxon>
        <taxon>Metazoa</taxon>
        <taxon>Chordata</taxon>
        <taxon>Craniata</taxon>
        <taxon>Vertebrata</taxon>
        <taxon>Euteleostomi</taxon>
        <taxon>Mammalia</taxon>
        <taxon>Eutheria</taxon>
        <taxon>Laurasiatheria</taxon>
        <taxon>Chiroptera</taxon>
        <taxon>Yangochiroptera</taxon>
        <taxon>Vespertilionidae</taxon>
        <taxon>Myotis</taxon>
    </lineage>
</organism>
<sequence length="122" mass="13378">MRLRRPRPGYHGTRSADSNFSAFCPAPSRAFPRPPGPRRPLSPKFLVLPARPPPRPQAHMRSRASPDVVSGVHAAREGPRPSARAGKDTPLGTHARKEGHAPLHVAEGLWLPQHRVLHSLVL</sequence>
<dbReference type="Proteomes" id="UP000527355">
    <property type="component" value="Unassembled WGS sequence"/>
</dbReference>
<name>A0A7J7UCX7_MYOMY</name>
<feature type="compositionally biased region" description="Low complexity" evidence="1">
    <location>
        <begin position="20"/>
        <end position="31"/>
    </location>
</feature>